<dbReference type="GO" id="GO:0006457">
    <property type="term" value="P:protein folding"/>
    <property type="evidence" value="ECO:0007669"/>
    <property type="project" value="TreeGrafter"/>
</dbReference>
<dbReference type="PANTHER" id="PTHR22932:SF1">
    <property type="entry name" value="CO-CHAPERONE PROTEIN DAF-41"/>
    <property type="match status" value="1"/>
</dbReference>
<dbReference type="Pfam" id="PF04969">
    <property type="entry name" value="CS"/>
    <property type="match status" value="1"/>
</dbReference>
<dbReference type="GO" id="GO:0051131">
    <property type="term" value="P:chaperone-mediated protein complex assembly"/>
    <property type="evidence" value="ECO:0007669"/>
    <property type="project" value="TreeGrafter"/>
</dbReference>
<dbReference type="Proteomes" id="UP001430953">
    <property type="component" value="Unassembled WGS sequence"/>
</dbReference>
<dbReference type="InterPro" id="IPR007052">
    <property type="entry name" value="CS_dom"/>
</dbReference>
<name>A0AAW2ET11_9HYME</name>
<feature type="domain" description="CS" evidence="2">
    <location>
        <begin position="10"/>
        <end position="97"/>
    </location>
</feature>
<dbReference type="InterPro" id="IPR008978">
    <property type="entry name" value="HSP20-like_chaperone"/>
</dbReference>
<proteinExistence type="inferred from homology"/>
<keyword evidence="4" id="KW-1185">Reference proteome</keyword>
<gene>
    <name evidence="3" type="ORF">PUN28_016451</name>
</gene>
<dbReference type="SUPFAM" id="SSF49764">
    <property type="entry name" value="HSP20-like chaperones"/>
    <property type="match status" value="1"/>
</dbReference>
<protein>
    <recommendedName>
        <fullName evidence="2">CS domain-containing protein</fullName>
    </recommendedName>
</protein>
<evidence type="ECO:0000256" key="1">
    <source>
        <dbReference type="ARBA" id="ARBA00025733"/>
    </source>
</evidence>
<dbReference type="AlphaFoldDB" id="A0AAW2ET11"/>
<organism evidence="3 4">
    <name type="scientific">Cardiocondyla obscurior</name>
    <dbReference type="NCBI Taxonomy" id="286306"/>
    <lineage>
        <taxon>Eukaryota</taxon>
        <taxon>Metazoa</taxon>
        <taxon>Ecdysozoa</taxon>
        <taxon>Arthropoda</taxon>
        <taxon>Hexapoda</taxon>
        <taxon>Insecta</taxon>
        <taxon>Pterygota</taxon>
        <taxon>Neoptera</taxon>
        <taxon>Endopterygota</taxon>
        <taxon>Hymenoptera</taxon>
        <taxon>Apocrita</taxon>
        <taxon>Aculeata</taxon>
        <taxon>Formicoidea</taxon>
        <taxon>Formicidae</taxon>
        <taxon>Myrmicinae</taxon>
        <taxon>Cardiocondyla</taxon>
    </lineage>
</organism>
<dbReference type="PROSITE" id="PS51203">
    <property type="entry name" value="CS"/>
    <property type="match status" value="1"/>
</dbReference>
<dbReference type="GO" id="GO:0051087">
    <property type="term" value="F:protein-folding chaperone binding"/>
    <property type="evidence" value="ECO:0007669"/>
    <property type="project" value="TreeGrafter"/>
</dbReference>
<evidence type="ECO:0000313" key="4">
    <source>
        <dbReference type="Proteomes" id="UP001430953"/>
    </source>
</evidence>
<accession>A0AAW2ET11</accession>
<evidence type="ECO:0000259" key="2">
    <source>
        <dbReference type="PROSITE" id="PS51203"/>
    </source>
</evidence>
<comment type="caution">
    <text evidence="3">The sequence shown here is derived from an EMBL/GenBank/DDBJ whole genome shotgun (WGS) entry which is preliminary data.</text>
</comment>
<evidence type="ECO:0000313" key="3">
    <source>
        <dbReference type="EMBL" id="KAL0104817.1"/>
    </source>
</evidence>
<sequence>MSCPDLVSDYINPATKWYQTDLHVVINIQLMEVSDYYLQIENDCLQFSTETNGKKYYLILYLYGAVVPEKTAHKNFGREIRIYLVKALKWFSWRRLITSKEKHIYISYDLDHIMREPKNATTFDIHRFQRYKKENNIQYIMPAMSSSEDDSDDSDMDNDFYH</sequence>
<dbReference type="GO" id="GO:0005829">
    <property type="term" value="C:cytosol"/>
    <property type="evidence" value="ECO:0007669"/>
    <property type="project" value="TreeGrafter"/>
</dbReference>
<dbReference type="GO" id="GO:0051879">
    <property type="term" value="F:Hsp90 protein binding"/>
    <property type="evidence" value="ECO:0007669"/>
    <property type="project" value="InterPro"/>
</dbReference>
<comment type="similarity">
    <text evidence="1">Belongs to the p23/wos2 family.</text>
</comment>
<reference evidence="3 4" key="1">
    <citation type="submission" date="2023-03" db="EMBL/GenBank/DDBJ databases">
        <title>High recombination rates correlate with genetic variation in Cardiocondyla obscurior ants.</title>
        <authorList>
            <person name="Errbii M."/>
        </authorList>
    </citation>
    <scope>NUCLEOTIDE SEQUENCE [LARGE SCALE GENOMIC DNA]</scope>
    <source>
        <strain evidence="3">Alpha-2009</strain>
        <tissue evidence="3">Whole body</tissue>
    </source>
</reference>
<dbReference type="InterPro" id="IPR045250">
    <property type="entry name" value="p23-like"/>
</dbReference>
<dbReference type="EMBL" id="JADYXP020000019">
    <property type="protein sequence ID" value="KAL0104817.1"/>
    <property type="molecule type" value="Genomic_DNA"/>
</dbReference>
<dbReference type="Gene3D" id="2.60.40.790">
    <property type="match status" value="1"/>
</dbReference>
<dbReference type="PANTHER" id="PTHR22932">
    <property type="entry name" value="TELOMERASE-BINDING PROTEIN P23 HSP90 CO-CHAPERONE"/>
    <property type="match status" value="1"/>
</dbReference>
<dbReference type="GO" id="GO:0005634">
    <property type="term" value="C:nucleus"/>
    <property type="evidence" value="ECO:0007669"/>
    <property type="project" value="TreeGrafter"/>
</dbReference>